<dbReference type="GO" id="GO:0043024">
    <property type="term" value="F:ribosomal small subunit binding"/>
    <property type="evidence" value="ECO:0007669"/>
    <property type="project" value="TreeGrafter"/>
</dbReference>
<dbReference type="GO" id="GO:0030490">
    <property type="term" value="P:maturation of SSU-rRNA"/>
    <property type="evidence" value="ECO:0007669"/>
    <property type="project" value="UniProtKB-UniRule"/>
</dbReference>
<organism evidence="3 4">
    <name type="scientific">Fusobacterium equinum</name>
    <dbReference type="NCBI Taxonomy" id="134605"/>
    <lineage>
        <taxon>Bacteria</taxon>
        <taxon>Fusobacteriati</taxon>
        <taxon>Fusobacteriota</taxon>
        <taxon>Fusobacteriia</taxon>
        <taxon>Fusobacteriales</taxon>
        <taxon>Fusobacteriaceae</taxon>
        <taxon>Fusobacterium</taxon>
    </lineage>
</organism>
<dbReference type="HAMAP" id="MF_00003">
    <property type="entry name" value="RbfA"/>
    <property type="match status" value="1"/>
</dbReference>
<evidence type="ECO:0000256" key="2">
    <source>
        <dbReference type="HAMAP-Rule" id="MF_00003"/>
    </source>
</evidence>
<comment type="subcellular location">
    <subcellularLocation>
        <location evidence="2">Cytoplasm</location>
    </subcellularLocation>
</comment>
<keyword evidence="2" id="KW-0963">Cytoplasm</keyword>
<dbReference type="Pfam" id="PF02033">
    <property type="entry name" value="RBFA"/>
    <property type="match status" value="1"/>
</dbReference>
<dbReference type="STRING" id="134605.HMPREF3206_00669"/>
<dbReference type="InterPro" id="IPR023799">
    <property type="entry name" value="RbfA_dom_sf"/>
</dbReference>
<dbReference type="PANTHER" id="PTHR33515">
    <property type="entry name" value="RIBOSOME-BINDING FACTOR A, CHLOROPLASTIC-RELATED"/>
    <property type="match status" value="1"/>
</dbReference>
<evidence type="ECO:0000313" key="4">
    <source>
        <dbReference type="Proteomes" id="UP000070617"/>
    </source>
</evidence>
<comment type="subunit">
    <text evidence="2">Monomer. Binds 30S ribosomal subunits, but not 50S ribosomal subunits or 70S ribosomes.</text>
</comment>
<dbReference type="InterPro" id="IPR000238">
    <property type="entry name" value="RbfA"/>
</dbReference>
<accession>A0A133NH43</accession>
<comment type="function">
    <text evidence="2">One of several proteins that assist in the late maturation steps of the functional core of the 30S ribosomal subunit. Associates with free 30S ribosomal subunits (but not with 30S subunits that are part of 70S ribosomes or polysomes). Required for efficient processing of 16S rRNA. May interact with the 5'-terminal helix region of 16S rRNA.</text>
</comment>
<sequence>MKRQRLAGIEKEISRVISSVLFSEIKNPNIRGLVSVTKVRVTEDLKFADTYFSIMPPIASEGQKPVEREKILEALEEVRGFFRKRIAEEINLRFVPEVRVKLDDSIEHAIHITKLLNDLKGS</sequence>
<dbReference type="RefSeq" id="WP_008801356.1">
    <property type="nucleotide sequence ID" value="NZ_KQ956522.1"/>
</dbReference>
<comment type="caution">
    <text evidence="3">The sequence shown here is derived from an EMBL/GenBank/DDBJ whole genome shotgun (WGS) entry which is preliminary data.</text>
</comment>
<dbReference type="InterPro" id="IPR015946">
    <property type="entry name" value="KH_dom-like_a/b"/>
</dbReference>
<protein>
    <recommendedName>
        <fullName evidence="2">Ribosome-binding factor A</fullName>
    </recommendedName>
</protein>
<dbReference type="GO" id="GO:0005829">
    <property type="term" value="C:cytosol"/>
    <property type="evidence" value="ECO:0007669"/>
    <property type="project" value="TreeGrafter"/>
</dbReference>
<dbReference type="PANTHER" id="PTHR33515:SF1">
    <property type="entry name" value="RIBOSOME-BINDING FACTOR A, CHLOROPLASTIC-RELATED"/>
    <property type="match status" value="1"/>
</dbReference>
<dbReference type="AlphaFoldDB" id="A0A133NH43"/>
<dbReference type="Proteomes" id="UP000070617">
    <property type="component" value="Unassembled WGS sequence"/>
</dbReference>
<dbReference type="NCBIfam" id="TIGR00082">
    <property type="entry name" value="rbfA"/>
    <property type="match status" value="1"/>
</dbReference>
<dbReference type="EMBL" id="LRPX01000026">
    <property type="protein sequence ID" value="KXA15583.1"/>
    <property type="molecule type" value="Genomic_DNA"/>
</dbReference>
<dbReference type="SUPFAM" id="SSF89919">
    <property type="entry name" value="Ribosome-binding factor A, RbfA"/>
    <property type="match status" value="1"/>
</dbReference>
<proteinExistence type="inferred from homology"/>
<gene>
    <name evidence="2" type="primary">rbfA</name>
    <name evidence="3" type="ORF">HMPREF3206_00669</name>
</gene>
<dbReference type="PATRIC" id="fig|134605.3.peg.672"/>
<keyword evidence="4" id="KW-1185">Reference proteome</keyword>
<comment type="similarity">
    <text evidence="2">Belongs to the RbfA family.</text>
</comment>
<dbReference type="Gene3D" id="3.30.300.20">
    <property type="match status" value="1"/>
</dbReference>
<reference evidence="4" key="1">
    <citation type="submission" date="2016-01" db="EMBL/GenBank/DDBJ databases">
        <authorList>
            <person name="Mitreva M."/>
            <person name="Pepin K.H."/>
            <person name="Mihindukulasuriya K.A."/>
            <person name="Fulton R."/>
            <person name="Fronick C."/>
            <person name="O'Laughlin M."/>
            <person name="Miner T."/>
            <person name="Herter B."/>
            <person name="Rosa B.A."/>
            <person name="Cordes M."/>
            <person name="Tomlinson C."/>
            <person name="Wollam A."/>
            <person name="Palsikar V.B."/>
            <person name="Mardis E.R."/>
            <person name="Wilson R.K."/>
        </authorList>
    </citation>
    <scope>NUCLEOTIDE SEQUENCE [LARGE SCALE GENOMIC DNA]</scope>
    <source>
        <strain evidence="4">CMW8396</strain>
    </source>
</reference>
<evidence type="ECO:0000313" key="3">
    <source>
        <dbReference type="EMBL" id="KXA15583.1"/>
    </source>
</evidence>
<evidence type="ECO:0000256" key="1">
    <source>
        <dbReference type="ARBA" id="ARBA00022517"/>
    </source>
</evidence>
<name>A0A133NH43_9FUSO</name>
<keyword evidence="1 2" id="KW-0690">Ribosome biogenesis</keyword>